<organism evidence="1">
    <name type="scientific">Catovirus CTV1</name>
    <dbReference type="NCBI Taxonomy" id="1977631"/>
    <lineage>
        <taxon>Viruses</taxon>
        <taxon>Varidnaviria</taxon>
        <taxon>Bamfordvirae</taxon>
        <taxon>Nucleocytoviricota</taxon>
        <taxon>Megaviricetes</taxon>
        <taxon>Imitervirales</taxon>
        <taxon>Mimiviridae</taxon>
        <taxon>Klosneuvirinae</taxon>
        <taxon>Catovirus</taxon>
    </lineage>
</organism>
<reference evidence="1" key="1">
    <citation type="journal article" date="2017" name="Science">
        <title>Giant viruses with an expanded complement of translation system components.</title>
        <authorList>
            <person name="Schulz F."/>
            <person name="Yutin N."/>
            <person name="Ivanova N.N."/>
            <person name="Ortega D.R."/>
            <person name="Lee T.K."/>
            <person name="Vierheilig J."/>
            <person name="Daims H."/>
            <person name="Horn M."/>
            <person name="Wagner M."/>
            <person name="Jensen G.J."/>
            <person name="Kyrpides N.C."/>
            <person name="Koonin E.V."/>
            <person name="Woyke T."/>
        </authorList>
    </citation>
    <scope>NUCLEOTIDE SEQUENCE</scope>
    <source>
        <strain evidence="1">CTV1</strain>
    </source>
</reference>
<proteinExistence type="predicted"/>
<gene>
    <name evidence="1" type="ORF">Catovirus_1_523</name>
</gene>
<protein>
    <submittedName>
        <fullName evidence="1">Uncharacterized protein</fullName>
    </submittedName>
</protein>
<dbReference type="EMBL" id="KY684083">
    <property type="protein sequence ID" value="ARF08473.1"/>
    <property type="molecule type" value="Genomic_DNA"/>
</dbReference>
<evidence type="ECO:0000313" key="1">
    <source>
        <dbReference type="EMBL" id="ARF08473.1"/>
    </source>
</evidence>
<sequence length="146" mass="17790">MENILKLNKNDKKFKEYYNNLQMIKMVYDLDVNNDILTDLIEIKNKFESFDNIRCWLIKLFDLQKKNISYYDSFRTIYYKSGDNYNNTFEAENLFIMVAHKIVILTKMFEDNNKMIEFLSTKVKKEEICLIKFVIENTSEYNQYIF</sequence>
<name>A0A1V0S9U9_9VIRU</name>
<accession>A0A1V0S9U9</accession>